<dbReference type="InterPro" id="IPR035959">
    <property type="entry name" value="RutC-like_sf"/>
</dbReference>
<dbReference type="KEGG" id="mgj:MGM1_5920"/>
<dbReference type="CDD" id="cd00448">
    <property type="entry name" value="YjgF_YER057c_UK114_family"/>
    <property type="match status" value="1"/>
</dbReference>
<evidence type="ECO:0000256" key="1">
    <source>
        <dbReference type="ARBA" id="ARBA00010552"/>
    </source>
</evidence>
<dbReference type="InterPro" id="IPR019897">
    <property type="entry name" value="RidA_CS"/>
</dbReference>
<reference evidence="2 3" key="1">
    <citation type="journal article" date="2014" name="PLoS ONE">
        <title>An emerging Mycoplasma associated with trichomoniasis, vaginal infection and disease.</title>
        <authorList>
            <consortium name="Vaginal Microbiome Consortium"/>
            <person name="Fettweis J.M."/>
            <person name="Serrano M.G."/>
            <person name="Huang B."/>
            <person name="Brooks J.P."/>
            <person name="Glascock A.L."/>
            <person name="Sheth N.U."/>
            <person name="Strauss J.F.III."/>
            <person name="Jefferson K.K."/>
            <person name="Buck G.A."/>
        </authorList>
    </citation>
    <scope>NUCLEOTIDE SEQUENCE [LARGE SCALE GENOMIC DNA]</scope>
    <source>
        <strain evidence="2 3">VCU_M1</strain>
    </source>
</reference>
<proteinExistence type="inferred from homology"/>
<dbReference type="GO" id="GO:0005829">
    <property type="term" value="C:cytosol"/>
    <property type="evidence" value="ECO:0007669"/>
    <property type="project" value="TreeGrafter"/>
</dbReference>
<dbReference type="Proteomes" id="UP000030066">
    <property type="component" value="Chromosome"/>
</dbReference>
<gene>
    <name evidence="2" type="ORF">MGM1_5920</name>
</gene>
<evidence type="ECO:0000313" key="2">
    <source>
        <dbReference type="EMBL" id="AIV03949.1"/>
    </source>
</evidence>
<dbReference type="Gene3D" id="3.30.1330.40">
    <property type="entry name" value="RutC-like"/>
    <property type="match status" value="1"/>
</dbReference>
<keyword evidence="3" id="KW-1185">Reference proteome</keyword>
<accession>A0A097STP1</accession>
<name>A0A097STP1_9BACT</name>
<dbReference type="PANTHER" id="PTHR11803">
    <property type="entry name" value="2-IMINOBUTANOATE/2-IMINOPROPANOATE DEAMINASE RIDA"/>
    <property type="match status" value="1"/>
</dbReference>
<dbReference type="HOGENOM" id="CLU_100715_7_3_14"/>
<dbReference type="NCBIfam" id="TIGR00004">
    <property type="entry name" value="Rid family detoxifying hydrolase"/>
    <property type="match status" value="1"/>
</dbReference>
<dbReference type="PANTHER" id="PTHR11803:SF39">
    <property type="entry name" value="2-IMINOBUTANOATE_2-IMINOPROPANOATE DEAMINASE"/>
    <property type="match status" value="1"/>
</dbReference>
<dbReference type="FunFam" id="3.30.1330.40:FF:000001">
    <property type="entry name" value="L-PSP family endoribonuclease"/>
    <property type="match status" value="1"/>
</dbReference>
<dbReference type="PROSITE" id="PS01094">
    <property type="entry name" value="UPF0076"/>
    <property type="match status" value="1"/>
</dbReference>
<sequence length="124" mass="13367">MKIIKADKAPAAIGPYCHGIKAGNFIYTSGQLPVDPSTGNLVEGIEKQTEQSLTNVATILAAEGYSLNDVVKTTVFLSDIKNFGTMNEVYAKMFGNHKPARSCYQVAKLPKDALVEIEVVAYKG</sequence>
<dbReference type="STRING" id="1318617.MGM1_5920"/>
<organism evidence="2 3">
    <name type="scientific">Candidatus Malacoplasma girerdii</name>
    <dbReference type="NCBI Taxonomy" id="1318617"/>
    <lineage>
        <taxon>Bacteria</taxon>
        <taxon>Bacillati</taxon>
        <taxon>Mycoplasmatota</taxon>
        <taxon>Mycoplasmoidales</taxon>
        <taxon>Mycoplasmoidaceae</taxon>
        <taxon>Malacoplasma</taxon>
    </lineage>
</organism>
<dbReference type="AlphaFoldDB" id="A0A097STP1"/>
<dbReference type="InterPro" id="IPR006175">
    <property type="entry name" value="YjgF/YER057c/UK114"/>
</dbReference>
<evidence type="ECO:0000313" key="3">
    <source>
        <dbReference type="Proteomes" id="UP000030066"/>
    </source>
</evidence>
<dbReference type="GO" id="GO:0019239">
    <property type="term" value="F:deaminase activity"/>
    <property type="evidence" value="ECO:0007669"/>
    <property type="project" value="TreeGrafter"/>
</dbReference>
<protein>
    <submittedName>
        <fullName evidence="2">Endoribonuclease L-PSP</fullName>
    </submittedName>
</protein>
<dbReference type="EMBL" id="CP007711">
    <property type="protein sequence ID" value="AIV03949.1"/>
    <property type="molecule type" value="Genomic_DNA"/>
</dbReference>
<dbReference type="Pfam" id="PF01042">
    <property type="entry name" value="Ribonuc_L-PSP"/>
    <property type="match status" value="1"/>
</dbReference>
<dbReference type="SUPFAM" id="SSF55298">
    <property type="entry name" value="YjgF-like"/>
    <property type="match status" value="1"/>
</dbReference>
<dbReference type="InterPro" id="IPR006056">
    <property type="entry name" value="RidA"/>
</dbReference>
<comment type="similarity">
    <text evidence="1">Belongs to the RutC family.</text>
</comment>
<dbReference type="eggNOG" id="COG0251">
    <property type="taxonomic scope" value="Bacteria"/>
</dbReference>